<dbReference type="Proteomes" id="UP000231658">
    <property type="component" value="Unassembled WGS sequence"/>
</dbReference>
<evidence type="ECO:0000259" key="2">
    <source>
        <dbReference type="PROSITE" id="PS51186"/>
    </source>
</evidence>
<dbReference type="InterPro" id="IPR000182">
    <property type="entry name" value="GNAT_dom"/>
</dbReference>
<sequence>MRIEQATNSDRDELIKLHYFYGETFPFVPKSRKQGEIQWMDYYLDNQGEFLAIFVARDSTEIKGNIWIGRQREPEWSHKAGFGIVVSPDMHQQGIGSRLLEQAESWAQDQNCHSISVDVVSIHQQALSFFKKHGYDIEATRKESYLQETTFFDEHIMTKFL</sequence>
<keyword evidence="1" id="KW-0808">Transferase</keyword>
<evidence type="ECO:0000313" key="3">
    <source>
        <dbReference type="EMBL" id="SCA55773.1"/>
    </source>
</evidence>
<dbReference type="PANTHER" id="PTHR13947:SF37">
    <property type="entry name" value="LD18367P"/>
    <property type="match status" value="1"/>
</dbReference>
<dbReference type="STRING" id="1867952.MTBPR1_120079"/>
<dbReference type="CDD" id="cd04301">
    <property type="entry name" value="NAT_SF"/>
    <property type="match status" value="1"/>
</dbReference>
<dbReference type="Pfam" id="PF00583">
    <property type="entry name" value="Acetyltransf_1"/>
    <property type="match status" value="1"/>
</dbReference>
<dbReference type="PROSITE" id="PS51186">
    <property type="entry name" value="GNAT"/>
    <property type="match status" value="1"/>
</dbReference>
<dbReference type="InterPro" id="IPR050769">
    <property type="entry name" value="NAT_camello-type"/>
</dbReference>
<protein>
    <recommendedName>
        <fullName evidence="2">N-acetyltransferase domain-containing protein</fullName>
    </recommendedName>
</protein>
<gene>
    <name evidence="3" type="ORF">MTBPR1_120079</name>
</gene>
<dbReference type="OrthoDB" id="9787920at2"/>
<dbReference type="InterPro" id="IPR016181">
    <property type="entry name" value="Acyl_CoA_acyltransferase"/>
</dbReference>
<reference evidence="3 4" key="1">
    <citation type="submission" date="2016-07" db="EMBL/GenBank/DDBJ databases">
        <authorList>
            <person name="Lefevre C.T."/>
        </authorList>
    </citation>
    <scope>NUCLEOTIDE SEQUENCE [LARGE SCALE GENOMIC DNA]</scope>
    <source>
        <strain evidence="3">PR1</strain>
    </source>
</reference>
<dbReference type="SUPFAM" id="SSF55729">
    <property type="entry name" value="Acyl-CoA N-acyltransferases (Nat)"/>
    <property type="match status" value="1"/>
</dbReference>
<evidence type="ECO:0000256" key="1">
    <source>
        <dbReference type="ARBA" id="ARBA00022679"/>
    </source>
</evidence>
<dbReference type="RefSeq" id="WP_069186476.1">
    <property type="nucleotide sequence ID" value="NZ_FLYE01000004.1"/>
</dbReference>
<keyword evidence="4" id="KW-1185">Reference proteome</keyword>
<dbReference type="AlphaFoldDB" id="A0A1C3REQ8"/>
<feature type="domain" description="N-acetyltransferase" evidence="2">
    <location>
        <begin position="1"/>
        <end position="161"/>
    </location>
</feature>
<evidence type="ECO:0000313" key="4">
    <source>
        <dbReference type="Proteomes" id="UP000231658"/>
    </source>
</evidence>
<organism evidence="3 4">
    <name type="scientific">Candidatus Terasakiella magnetica</name>
    <dbReference type="NCBI Taxonomy" id="1867952"/>
    <lineage>
        <taxon>Bacteria</taxon>
        <taxon>Pseudomonadati</taxon>
        <taxon>Pseudomonadota</taxon>
        <taxon>Alphaproteobacteria</taxon>
        <taxon>Rhodospirillales</taxon>
        <taxon>Terasakiellaceae</taxon>
        <taxon>Terasakiella</taxon>
    </lineage>
</organism>
<name>A0A1C3REQ8_9PROT</name>
<dbReference type="PANTHER" id="PTHR13947">
    <property type="entry name" value="GNAT FAMILY N-ACETYLTRANSFERASE"/>
    <property type="match status" value="1"/>
</dbReference>
<accession>A0A1C3REQ8</accession>
<dbReference type="GO" id="GO:0008080">
    <property type="term" value="F:N-acetyltransferase activity"/>
    <property type="evidence" value="ECO:0007669"/>
    <property type="project" value="InterPro"/>
</dbReference>
<proteinExistence type="predicted"/>
<dbReference type="Gene3D" id="3.40.630.30">
    <property type="match status" value="1"/>
</dbReference>
<dbReference type="EMBL" id="FLYE01000004">
    <property type="protein sequence ID" value="SCA55773.1"/>
    <property type="molecule type" value="Genomic_DNA"/>
</dbReference>